<proteinExistence type="inferred from homology"/>
<dbReference type="STRING" id="1182541.W9YPN0"/>
<dbReference type="InterPro" id="IPR001392">
    <property type="entry name" value="Clathrin_mu"/>
</dbReference>
<dbReference type="InterPro" id="IPR050431">
    <property type="entry name" value="Adaptor_comp_med_subunit"/>
</dbReference>
<evidence type="ECO:0000256" key="2">
    <source>
        <dbReference type="ARBA" id="ARBA00022448"/>
    </source>
</evidence>
<evidence type="ECO:0000259" key="6">
    <source>
        <dbReference type="PROSITE" id="PS51072"/>
    </source>
</evidence>
<dbReference type="GeneID" id="19158140"/>
<evidence type="ECO:0000256" key="5">
    <source>
        <dbReference type="PIRNR" id="PIRNR005992"/>
    </source>
</evidence>
<dbReference type="GO" id="GO:0012505">
    <property type="term" value="C:endomembrane system"/>
    <property type="evidence" value="ECO:0007669"/>
    <property type="project" value="UniProtKB-SubCell"/>
</dbReference>
<evidence type="ECO:0000256" key="1">
    <source>
        <dbReference type="ARBA" id="ARBA00004308"/>
    </source>
</evidence>
<dbReference type="HOGENOM" id="CLU_017139_0_0_1"/>
<dbReference type="InterPro" id="IPR028565">
    <property type="entry name" value="MHD"/>
</dbReference>
<dbReference type="InterPro" id="IPR011012">
    <property type="entry name" value="Longin-like_dom_sf"/>
</dbReference>
<evidence type="ECO:0000313" key="8">
    <source>
        <dbReference type="Proteomes" id="UP000019484"/>
    </source>
</evidence>
<comment type="caution">
    <text evidence="7">The sequence shown here is derived from an EMBL/GenBank/DDBJ whole genome shotgun (WGS) entry which is preliminary data.</text>
</comment>
<comment type="similarity">
    <text evidence="5">Belongs to the adaptor complexes medium subunit family.</text>
</comment>
<dbReference type="Gene3D" id="3.30.450.60">
    <property type="match status" value="1"/>
</dbReference>
<dbReference type="GO" id="GO:0006886">
    <property type="term" value="P:intracellular protein transport"/>
    <property type="evidence" value="ECO:0007669"/>
    <property type="project" value="UniProtKB-UniRule"/>
</dbReference>
<name>W9YPN0_9EURO</name>
<dbReference type="AlphaFoldDB" id="W9YPN0"/>
<dbReference type="GO" id="GO:0016192">
    <property type="term" value="P:vesicle-mediated transport"/>
    <property type="evidence" value="ECO:0007669"/>
    <property type="project" value="InterPro"/>
</dbReference>
<sequence>MSVTVDALYIFDDHNNCVLEHVYNGRPPSAQTLISSFISRPSPRPSILQLSDLAPPVTAYSVSHAALLLVAASSKDVQSLAILDFLYRLVDVFEDFLGSPLLANKIEDNYEIVAQLLVEMCDGGIVCNTEPNALRESVEVSSVLGKLFTHVGLPGSSPALGPTNGLASSLRPTITPSLGPAIPWRKSNVRHTSNELYVDIVESLSIVFAPSGRPISARSNGSIAFTAKISGVPDLLLTLAAPGGTSSDKTSGILRTMQLPVFHPCVRLARWKDSPGELSFVPPDGRFMLAGYETDLMPSSLNTDQPPTKSDKIFLPATVDLRPGLGGSGSEFEARLTLNTNFPGVATTGKSSTSRGGLGPIPSLSFGGSGGHSQAPSLEAVVVTIPFPVDVRSVTELKPSRGEANFNAFDKVVEWKVPTKEGGSINGVATLTGTVAGPLSATDTDDDQFSTAEVGKINTMAGYYEDDAITNQDETEAVMNGNNGSSKKLHANKALMPRSISVSFNVKGWLPSGIKVDGLIVDVKKSKGLGDGVRPYKGVKYLTVSREGVERRV</sequence>
<dbReference type="PANTHER" id="PTHR10529">
    <property type="entry name" value="AP COMPLEX SUBUNIT MU"/>
    <property type="match status" value="1"/>
</dbReference>
<comment type="subcellular location">
    <subcellularLocation>
        <location evidence="1">Endomembrane system</location>
    </subcellularLocation>
</comment>
<protein>
    <recommendedName>
        <fullName evidence="6">MHD domain-containing protein</fullName>
    </recommendedName>
</protein>
<dbReference type="Pfam" id="PF00928">
    <property type="entry name" value="Adap_comp_sub"/>
    <property type="match status" value="1"/>
</dbReference>
<dbReference type="Proteomes" id="UP000019484">
    <property type="component" value="Unassembled WGS sequence"/>
</dbReference>
<evidence type="ECO:0000256" key="4">
    <source>
        <dbReference type="ARBA" id="ARBA00023136"/>
    </source>
</evidence>
<dbReference type="PROSITE" id="PS51072">
    <property type="entry name" value="MHD"/>
    <property type="match status" value="1"/>
</dbReference>
<accession>W9YPN0</accession>
<keyword evidence="4" id="KW-0472">Membrane</keyword>
<keyword evidence="3 5" id="KW-0653">Protein transport</keyword>
<dbReference type="RefSeq" id="XP_007722341.1">
    <property type="nucleotide sequence ID" value="XM_007724151.1"/>
</dbReference>
<dbReference type="CDD" id="cd14837">
    <property type="entry name" value="AP3_Mu_N"/>
    <property type="match status" value="1"/>
</dbReference>
<evidence type="ECO:0000313" key="7">
    <source>
        <dbReference type="EMBL" id="EXJ94847.1"/>
    </source>
</evidence>
<feature type="domain" description="MHD" evidence="6">
    <location>
        <begin position="193"/>
        <end position="551"/>
    </location>
</feature>
<dbReference type="eggNOG" id="KOG2740">
    <property type="taxonomic scope" value="Eukaryota"/>
</dbReference>
<dbReference type="InterPro" id="IPR036168">
    <property type="entry name" value="AP2_Mu_C_sf"/>
</dbReference>
<dbReference type="SUPFAM" id="SSF64356">
    <property type="entry name" value="SNARE-like"/>
    <property type="match status" value="1"/>
</dbReference>
<dbReference type="GO" id="GO:0030131">
    <property type="term" value="C:clathrin adaptor complex"/>
    <property type="evidence" value="ECO:0007669"/>
    <property type="project" value="UniProtKB-UniRule"/>
</dbReference>
<dbReference type="EMBL" id="AMWN01000002">
    <property type="protein sequence ID" value="EXJ94847.1"/>
    <property type="molecule type" value="Genomic_DNA"/>
</dbReference>
<dbReference type="PIRSF" id="PIRSF005992">
    <property type="entry name" value="Clathrin_mu"/>
    <property type="match status" value="1"/>
</dbReference>
<reference evidence="7 8" key="1">
    <citation type="submission" date="2013-03" db="EMBL/GenBank/DDBJ databases">
        <title>The Genome Sequence of Capronia coronata CBS 617.96.</title>
        <authorList>
            <consortium name="The Broad Institute Genomics Platform"/>
            <person name="Cuomo C."/>
            <person name="de Hoog S."/>
            <person name="Gorbushina A."/>
            <person name="Walker B."/>
            <person name="Young S.K."/>
            <person name="Zeng Q."/>
            <person name="Gargeya S."/>
            <person name="Fitzgerald M."/>
            <person name="Haas B."/>
            <person name="Abouelleil A."/>
            <person name="Allen A.W."/>
            <person name="Alvarado L."/>
            <person name="Arachchi H.M."/>
            <person name="Berlin A.M."/>
            <person name="Chapman S.B."/>
            <person name="Gainer-Dewar J."/>
            <person name="Goldberg J."/>
            <person name="Griggs A."/>
            <person name="Gujja S."/>
            <person name="Hansen M."/>
            <person name="Howarth C."/>
            <person name="Imamovic A."/>
            <person name="Ireland A."/>
            <person name="Larimer J."/>
            <person name="McCowan C."/>
            <person name="Murphy C."/>
            <person name="Pearson M."/>
            <person name="Poon T.W."/>
            <person name="Priest M."/>
            <person name="Roberts A."/>
            <person name="Saif S."/>
            <person name="Shea T."/>
            <person name="Sisk P."/>
            <person name="Sykes S."/>
            <person name="Wortman J."/>
            <person name="Nusbaum C."/>
            <person name="Birren B."/>
        </authorList>
    </citation>
    <scope>NUCLEOTIDE SEQUENCE [LARGE SCALE GENOMIC DNA]</scope>
    <source>
        <strain evidence="7 8">CBS 617.96</strain>
    </source>
</reference>
<keyword evidence="2 5" id="KW-0813">Transport</keyword>
<dbReference type="Gene3D" id="2.60.40.1170">
    <property type="entry name" value="Mu homology domain, subdomain B"/>
    <property type="match status" value="3"/>
</dbReference>
<dbReference type="SUPFAM" id="SSF49447">
    <property type="entry name" value="Second domain of Mu2 adaptin subunit (ap50) of ap2 adaptor"/>
    <property type="match status" value="1"/>
</dbReference>
<organism evidence="7 8">
    <name type="scientific">Capronia coronata CBS 617.96</name>
    <dbReference type="NCBI Taxonomy" id="1182541"/>
    <lineage>
        <taxon>Eukaryota</taxon>
        <taxon>Fungi</taxon>
        <taxon>Dikarya</taxon>
        <taxon>Ascomycota</taxon>
        <taxon>Pezizomycotina</taxon>
        <taxon>Eurotiomycetes</taxon>
        <taxon>Chaetothyriomycetidae</taxon>
        <taxon>Chaetothyriales</taxon>
        <taxon>Herpotrichiellaceae</taxon>
        <taxon>Capronia</taxon>
    </lineage>
</organism>
<gene>
    <name evidence="7" type="ORF">A1O1_03245</name>
</gene>
<keyword evidence="8" id="KW-1185">Reference proteome</keyword>
<dbReference type="OrthoDB" id="870at2759"/>
<evidence type="ECO:0000256" key="3">
    <source>
        <dbReference type="ARBA" id="ARBA00022927"/>
    </source>
</evidence>